<name>A0A0E0K907_ORYPU</name>
<evidence type="ECO:0000313" key="3">
    <source>
        <dbReference type="Proteomes" id="UP000026962"/>
    </source>
</evidence>
<proteinExistence type="predicted"/>
<sequence>MVLESYDLYELWPCRRGQPVPNATATTDDHRRLRTGNQRKRPCASATSPHQHPYPTPPPSSTPPTTRAWIWWWTTSSSSPAQIWWLADGYKGKSTPRSMAGGPKVAALLPNRT</sequence>
<dbReference type="Gramene" id="OPUNC03G04120.1">
    <property type="protein sequence ID" value="OPUNC03G04120.1"/>
    <property type="gene ID" value="OPUNC03G04120"/>
</dbReference>
<feature type="compositionally biased region" description="Pro residues" evidence="1">
    <location>
        <begin position="52"/>
        <end position="62"/>
    </location>
</feature>
<reference evidence="2" key="2">
    <citation type="submission" date="2018-05" db="EMBL/GenBank/DDBJ databases">
        <title>OpunRS2 (Oryza punctata Reference Sequence Version 2).</title>
        <authorList>
            <person name="Zhang J."/>
            <person name="Kudrna D."/>
            <person name="Lee S."/>
            <person name="Talag J."/>
            <person name="Welchert J."/>
            <person name="Wing R.A."/>
        </authorList>
    </citation>
    <scope>NUCLEOTIDE SEQUENCE [LARGE SCALE GENOMIC DNA]</scope>
</reference>
<accession>A0A0E0K907</accession>
<reference evidence="2" key="1">
    <citation type="submission" date="2015-04" db="UniProtKB">
        <authorList>
            <consortium name="EnsemblPlants"/>
        </authorList>
    </citation>
    <scope>IDENTIFICATION</scope>
</reference>
<dbReference type="HOGENOM" id="CLU_2137546_0_0_1"/>
<feature type="compositionally biased region" description="Basic residues" evidence="1">
    <location>
        <begin position="32"/>
        <end position="42"/>
    </location>
</feature>
<dbReference type="Proteomes" id="UP000026962">
    <property type="component" value="Chromosome 3"/>
</dbReference>
<protein>
    <submittedName>
        <fullName evidence="2">Uncharacterized protein</fullName>
    </submittedName>
</protein>
<dbReference type="AlphaFoldDB" id="A0A0E0K907"/>
<feature type="region of interest" description="Disordered" evidence="1">
    <location>
        <begin position="15"/>
        <end position="64"/>
    </location>
</feature>
<organism evidence="2">
    <name type="scientific">Oryza punctata</name>
    <name type="common">Red rice</name>
    <dbReference type="NCBI Taxonomy" id="4537"/>
    <lineage>
        <taxon>Eukaryota</taxon>
        <taxon>Viridiplantae</taxon>
        <taxon>Streptophyta</taxon>
        <taxon>Embryophyta</taxon>
        <taxon>Tracheophyta</taxon>
        <taxon>Spermatophyta</taxon>
        <taxon>Magnoliopsida</taxon>
        <taxon>Liliopsida</taxon>
        <taxon>Poales</taxon>
        <taxon>Poaceae</taxon>
        <taxon>BOP clade</taxon>
        <taxon>Oryzoideae</taxon>
        <taxon>Oryzeae</taxon>
        <taxon>Oryzinae</taxon>
        <taxon>Oryza</taxon>
    </lineage>
</organism>
<evidence type="ECO:0000313" key="2">
    <source>
        <dbReference type="EnsemblPlants" id="OPUNC03G04120.1"/>
    </source>
</evidence>
<evidence type="ECO:0000256" key="1">
    <source>
        <dbReference type="SAM" id="MobiDB-lite"/>
    </source>
</evidence>
<keyword evidence="3" id="KW-1185">Reference proteome</keyword>
<dbReference type="EnsemblPlants" id="OPUNC03G04120.1">
    <property type="protein sequence ID" value="OPUNC03G04120.1"/>
    <property type="gene ID" value="OPUNC03G04120"/>
</dbReference>